<accession>A0A545TLT4</accession>
<protein>
    <recommendedName>
        <fullName evidence="2">Transcriptional regulator SutA RNAP-binding domain-containing protein</fullName>
    </recommendedName>
</protein>
<evidence type="ECO:0000256" key="1">
    <source>
        <dbReference type="SAM" id="MobiDB-lite"/>
    </source>
</evidence>
<gene>
    <name evidence="3" type="ORF">FKG94_14130</name>
</gene>
<reference evidence="3 4" key="1">
    <citation type="submission" date="2019-06" db="EMBL/GenBank/DDBJ databases">
        <title>Whole genome sequence for Cellvibrionaceae sp. R142.</title>
        <authorList>
            <person name="Wang G."/>
        </authorList>
    </citation>
    <scope>NUCLEOTIDE SEQUENCE [LARGE SCALE GENOMIC DNA]</scope>
    <source>
        <strain evidence="3 4">R142</strain>
    </source>
</reference>
<dbReference type="Pfam" id="PF20661">
    <property type="entry name" value="SutA-RBD"/>
    <property type="match status" value="1"/>
</dbReference>
<evidence type="ECO:0000259" key="2">
    <source>
        <dbReference type="Pfam" id="PF20661"/>
    </source>
</evidence>
<dbReference type="RefSeq" id="WP_142904985.1">
    <property type="nucleotide sequence ID" value="NZ_ML660094.1"/>
</dbReference>
<organism evidence="3 4">
    <name type="scientific">Exilibacterium tricleocarpae</name>
    <dbReference type="NCBI Taxonomy" id="2591008"/>
    <lineage>
        <taxon>Bacteria</taxon>
        <taxon>Pseudomonadati</taxon>
        <taxon>Pseudomonadota</taxon>
        <taxon>Gammaproteobacteria</taxon>
        <taxon>Cellvibrionales</taxon>
        <taxon>Cellvibrionaceae</taxon>
        <taxon>Exilibacterium</taxon>
    </lineage>
</organism>
<evidence type="ECO:0000313" key="4">
    <source>
        <dbReference type="Proteomes" id="UP000319732"/>
    </source>
</evidence>
<keyword evidence="4" id="KW-1185">Reference proteome</keyword>
<dbReference type="AlphaFoldDB" id="A0A545TLT4"/>
<name>A0A545TLT4_9GAMM</name>
<proteinExistence type="predicted"/>
<comment type="caution">
    <text evidence="3">The sequence shown here is derived from an EMBL/GenBank/DDBJ whole genome shotgun (WGS) entry which is preliminary data.</text>
</comment>
<feature type="region of interest" description="Disordered" evidence="1">
    <location>
        <begin position="42"/>
        <end position="65"/>
    </location>
</feature>
<feature type="domain" description="Transcriptional regulator SutA RNAP-binding" evidence="2">
    <location>
        <begin position="14"/>
        <end position="48"/>
    </location>
</feature>
<sequence length="65" mass="6548">MVAKTQKSTAKKQPAAVETSLSIAEQTKIFLQTGGEIQQIKSGVSGKQSMGAAKPSGAGANTAKA</sequence>
<dbReference type="InterPro" id="IPR049191">
    <property type="entry name" value="SutA_RBD"/>
</dbReference>
<dbReference type="OrthoDB" id="6372201at2"/>
<dbReference type="Proteomes" id="UP000319732">
    <property type="component" value="Unassembled WGS sequence"/>
</dbReference>
<dbReference type="EMBL" id="VHSG01000013">
    <property type="protein sequence ID" value="TQV78205.1"/>
    <property type="molecule type" value="Genomic_DNA"/>
</dbReference>
<evidence type="ECO:0000313" key="3">
    <source>
        <dbReference type="EMBL" id="TQV78205.1"/>
    </source>
</evidence>